<dbReference type="InterPro" id="IPR022259">
    <property type="entry name" value="Acessory_Sec_prot_Asp3"/>
</dbReference>
<dbReference type="AlphaFoldDB" id="A0A0V8EBL2"/>
<dbReference type="Pfam" id="PF15432">
    <property type="entry name" value="Sec-ASP3"/>
    <property type="match status" value="1"/>
</dbReference>
<dbReference type="Proteomes" id="UP000053719">
    <property type="component" value="Unassembled WGS sequence"/>
</dbReference>
<evidence type="ECO:0000313" key="2">
    <source>
        <dbReference type="Proteomes" id="UP000053719"/>
    </source>
</evidence>
<dbReference type="GO" id="GO:0015031">
    <property type="term" value="P:protein transport"/>
    <property type="evidence" value="ECO:0007669"/>
    <property type="project" value="InterPro"/>
</dbReference>
<proteinExistence type="predicted"/>
<evidence type="ECO:0000313" key="1">
    <source>
        <dbReference type="EMBL" id="KSU22881.1"/>
    </source>
</evidence>
<comment type="caution">
    <text evidence="1">The sequence shown here is derived from an EMBL/GenBank/DDBJ whole genome shotgun (WGS) entry which is preliminary data.</text>
</comment>
<accession>A0A0V8EBL2</accession>
<protein>
    <submittedName>
        <fullName evidence="1">Accessory secretory protein Asp3</fullName>
    </submittedName>
</protein>
<sequence>MDFDINWETSQINFYKHGAKIAYHSDRTVYFTNNFFPSGATIVKWDSNPLYQRERTLLQLPLLKRGKHYELITDFTCEPQDSVLIKMEFYERSGKLMETCVFEGKGGDVTYPMGAYFYSISLINMGMRELFFKKIKIIHASKGTETV</sequence>
<dbReference type="EMBL" id="LKLU01000017">
    <property type="protein sequence ID" value="KSU22881.1"/>
    <property type="molecule type" value="Genomic_DNA"/>
</dbReference>
<reference evidence="2" key="1">
    <citation type="submission" date="2015-10" db="EMBL/GenBank/DDBJ databases">
        <title>Draft Genome Sequences of 11 Lactococcus lactis subspecies cremoris strains.</title>
        <authorList>
            <person name="Wels M."/>
            <person name="Backus L."/>
            <person name="Boekhorst J."/>
            <person name="Dijkstra A."/>
            <person name="Beerthuizen M."/>
            <person name="Kelly W."/>
            <person name="Siezen R."/>
            <person name="Bachmann H."/>
            <person name="Van Hijum S."/>
        </authorList>
    </citation>
    <scope>NUCLEOTIDE SEQUENCE [LARGE SCALE GENOMIC DNA]</scope>
    <source>
        <strain evidence="2">M20</strain>
    </source>
</reference>
<dbReference type="PATRIC" id="fig|1360.114.peg.1974"/>
<gene>
    <name evidence="1" type="ORF">M20_0422</name>
</gene>
<organism evidence="1 2">
    <name type="scientific">Lactococcus lactis subsp. lactis</name>
    <name type="common">Streptococcus lactis</name>
    <dbReference type="NCBI Taxonomy" id="1360"/>
    <lineage>
        <taxon>Bacteria</taxon>
        <taxon>Bacillati</taxon>
        <taxon>Bacillota</taxon>
        <taxon>Bacilli</taxon>
        <taxon>Lactobacillales</taxon>
        <taxon>Streptococcaceae</taxon>
        <taxon>Lactococcus</taxon>
    </lineage>
</organism>
<dbReference type="NCBIfam" id="TIGR03711">
    <property type="entry name" value="acc_sec_asp3"/>
    <property type="match status" value="1"/>
</dbReference>
<name>A0A0V8EBL2_LACLL</name>
<dbReference type="RefSeq" id="WP_058211384.1">
    <property type="nucleotide sequence ID" value="NZ_LKLU01000017.1"/>
</dbReference>